<keyword evidence="3" id="KW-1185">Reference proteome</keyword>
<evidence type="ECO:0000313" key="3">
    <source>
        <dbReference type="Proteomes" id="UP000577386"/>
    </source>
</evidence>
<dbReference type="Proteomes" id="UP000577386">
    <property type="component" value="Unassembled WGS sequence"/>
</dbReference>
<name>A0A7W3RQ35_STRMR</name>
<evidence type="ECO:0000313" key="2">
    <source>
        <dbReference type="EMBL" id="MBA9057013.1"/>
    </source>
</evidence>
<feature type="compositionally biased region" description="Basic and acidic residues" evidence="1">
    <location>
        <begin position="68"/>
        <end position="77"/>
    </location>
</feature>
<evidence type="ECO:0000256" key="1">
    <source>
        <dbReference type="SAM" id="MobiDB-lite"/>
    </source>
</evidence>
<protein>
    <submittedName>
        <fullName evidence="2">Uncharacterized protein</fullName>
    </submittedName>
</protein>
<dbReference type="EMBL" id="JACJIJ010000002">
    <property type="protein sequence ID" value="MBA9057013.1"/>
    <property type="molecule type" value="Genomic_DNA"/>
</dbReference>
<sequence length="118" mass="12906">MTVERDAQEAREPEVGPAAEGPPEFHPYHHPAAGWGAAKSVTKVLMRERALSELAEWSDFALEDRGRLTEPMAREPDTNNATPTRPLDSLVLPMPGFCSPCGRPDTIYRPPTVCAPPS</sequence>
<organism evidence="2 3">
    <name type="scientific">Streptomyces murinus</name>
    <dbReference type="NCBI Taxonomy" id="33900"/>
    <lineage>
        <taxon>Bacteria</taxon>
        <taxon>Bacillati</taxon>
        <taxon>Actinomycetota</taxon>
        <taxon>Actinomycetes</taxon>
        <taxon>Kitasatosporales</taxon>
        <taxon>Streptomycetaceae</taxon>
        <taxon>Streptomyces</taxon>
    </lineage>
</organism>
<gene>
    <name evidence="2" type="ORF">HDA42_006191</name>
</gene>
<feature type="compositionally biased region" description="Basic and acidic residues" evidence="1">
    <location>
        <begin position="1"/>
        <end position="14"/>
    </location>
</feature>
<proteinExistence type="predicted"/>
<reference evidence="2 3" key="1">
    <citation type="submission" date="2020-08" db="EMBL/GenBank/DDBJ databases">
        <title>Sequencing the genomes of 1000 actinobacteria strains.</title>
        <authorList>
            <person name="Klenk H.-P."/>
        </authorList>
    </citation>
    <scope>NUCLEOTIDE SEQUENCE [LARGE SCALE GENOMIC DNA]</scope>
    <source>
        <strain evidence="2 3">DSM 41827</strain>
    </source>
</reference>
<feature type="region of interest" description="Disordered" evidence="1">
    <location>
        <begin position="68"/>
        <end position="89"/>
    </location>
</feature>
<feature type="region of interest" description="Disordered" evidence="1">
    <location>
        <begin position="1"/>
        <end position="33"/>
    </location>
</feature>
<dbReference type="AlphaFoldDB" id="A0A7W3RQ35"/>
<comment type="caution">
    <text evidence="2">The sequence shown here is derived from an EMBL/GenBank/DDBJ whole genome shotgun (WGS) entry which is preliminary data.</text>
</comment>
<accession>A0A7W3RQ35</accession>